<comment type="caution">
    <text evidence="1">The sequence shown here is derived from an EMBL/GenBank/DDBJ whole genome shotgun (WGS) entry which is preliminary data.</text>
</comment>
<dbReference type="EMBL" id="BSET01000002">
    <property type="protein sequence ID" value="GLK02112.1"/>
    <property type="molecule type" value="Genomic_DNA"/>
</dbReference>
<protein>
    <recommendedName>
        <fullName evidence="3">Internalin A</fullName>
    </recommendedName>
</protein>
<keyword evidence="2" id="KW-1185">Reference proteome</keyword>
<organism evidence="1 2">
    <name type="scientific">Microbacterium keratanolyticum</name>
    <dbReference type="NCBI Taxonomy" id="67574"/>
    <lineage>
        <taxon>Bacteria</taxon>
        <taxon>Bacillati</taxon>
        <taxon>Actinomycetota</taxon>
        <taxon>Actinomycetes</taxon>
        <taxon>Micrococcales</taxon>
        <taxon>Microbacteriaceae</taxon>
        <taxon>Microbacterium</taxon>
    </lineage>
</organism>
<name>A0A9W6HSK1_9MICO</name>
<evidence type="ECO:0008006" key="3">
    <source>
        <dbReference type="Google" id="ProtNLM"/>
    </source>
</evidence>
<dbReference type="Proteomes" id="UP001142325">
    <property type="component" value="Unassembled WGS sequence"/>
</dbReference>
<dbReference type="InterPro" id="IPR032675">
    <property type="entry name" value="LRR_dom_sf"/>
</dbReference>
<reference evidence="1" key="2">
    <citation type="submission" date="2023-01" db="EMBL/GenBank/DDBJ databases">
        <authorList>
            <person name="Sun Q."/>
            <person name="Evtushenko L."/>
        </authorList>
    </citation>
    <scope>NUCLEOTIDE SEQUENCE</scope>
    <source>
        <strain evidence="1">VKM Ac-1958</strain>
    </source>
</reference>
<gene>
    <name evidence="1" type="ORF">GCM10017596_18270</name>
</gene>
<accession>A0A9W6HSK1</accession>
<dbReference type="SUPFAM" id="SSF52058">
    <property type="entry name" value="L domain-like"/>
    <property type="match status" value="1"/>
</dbReference>
<reference evidence="1" key="1">
    <citation type="journal article" date="2014" name="Int. J. Syst. Evol. Microbiol.">
        <title>Complete genome sequence of Corynebacterium casei LMG S-19264T (=DSM 44701T), isolated from a smear-ripened cheese.</title>
        <authorList>
            <consortium name="US DOE Joint Genome Institute (JGI-PGF)"/>
            <person name="Walter F."/>
            <person name="Albersmeier A."/>
            <person name="Kalinowski J."/>
            <person name="Ruckert C."/>
        </authorList>
    </citation>
    <scope>NUCLEOTIDE SEQUENCE</scope>
    <source>
        <strain evidence="1">VKM Ac-1958</strain>
    </source>
</reference>
<evidence type="ECO:0000313" key="1">
    <source>
        <dbReference type="EMBL" id="GLK02112.1"/>
    </source>
</evidence>
<evidence type="ECO:0000313" key="2">
    <source>
        <dbReference type="Proteomes" id="UP001142325"/>
    </source>
</evidence>
<dbReference type="Gene3D" id="3.80.10.10">
    <property type="entry name" value="Ribonuclease Inhibitor"/>
    <property type="match status" value="1"/>
</dbReference>
<dbReference type="AlphaFoldDB" id="A0A9W6HSK1"/>
<sequence length="276" mass="30520">MLLRQRNESEFRGISRAREVVVVDQPRDLAHLSTITTAQLWAPHADPFLELPEILSAMSALQSLTISGSSAVSAAITQLKEGDLPSQLSEIRVLIDDGKTLHWPRITLPNLRALTVVGELRFDEEQFPLLESLSFRPDRSLRTLRQALSLPLVGLHLQLVPTDEEIFEMLAARPLHSLGLHGGTKLTTLDGIGALSDLTALQVKNLRNLGDISGLRMLPRLERLDLQYCTKISNIEVINDLESLSRLTLVGCGNVGVEKIQHTIDRLAQRTVGATR</sequence>
<proteinExistence type="predicted"/>